<evidence type="ECO:0000256" key="1">
    <source>
        <dbReference type="ARBA" id="ARBA00007661"/>
    </source>
</evidence>
<dbReference type="InterPro" id="IPR009029">
    <property type="entry name" value="HMG_CoA_Rdtase_sub-bd_dom_sf"/>
</dbReference>
<gene>
    <name evidence="4" type="ORF">SAMN04488006_2104</name>
</gene>
<accession>A0A1I6R2I4</accession>
<name>A0A1I6R2I4_9FLAO</name>
<comment type="pathway">
    <text evidence="3">Metabolic intermediate metabolism; (R)-mevalonate degradation; (S)-3-hydroxy-3-methylglutaryl-CoA from (R)-mevalonate: step 1/1.</text>
</comment>
<evidence type="ECO:0000256" key="2">
    <source>
        <dbReference type="ARBA" id="ARBA00023002"/>
    </source>
</evidence>
<dbReference type="PRINTS" id="PR00071">
    <property type="entry name" value="HMGCOARDTASE"/>
</dbReference>
<dbReference type="UniPathway" id="UPA00257">
    <property type="reaction ID" value="UER00367"/>
</dbReference>
<evidence type="ECO:0000256" key="3">
    <source>
        <dbReference type="RuleBase" id="RU361219"/>
    </source>
</evidence>
<dbReference type="OrthoDB" id="9764892at2"/>
<dbReference type="STRING" id="593133.SAMN04488006_2104"/>
<dbReference type="CDD" id="cd00644">
    <property type="entry name" value="HMG-CoA_reductase_classII"/>
    <property type="match status" value="1"/>
</dbReference>
<dbReference type="PANTHER" id="PTHR10572:SF24">
    <property type="entry name" value="3-HYDROXY-3-METHYLGLUTARYL-COENZYME A REDUCTASE"/>
    <property type="match status" value="1"/>
</dbReference>
<protein>
    <recommendedName>
        <fullName evidence="3">3-hydroxy-3-methylglutaryl coenzyme A reductase</fullName>
        <shortName evidence="3">HMG-CoA reductase</shortName>
        <ecNumber evidence="3">1.1.1.88</ecNumber>
    </recommendedName>
</protein>
<proteinExistence type="inferred from homology"/>
<dbReference type="AlphaFoldDB" id="A0A1I6R2I4"/>
<evidence type="ECO:0000313" key="4">
    <source>
        <dbReference type="EMBL" id="SFS58902.1"/>
    </source>
</evidence>
<dbReference type="NCBIfam" id="TIGR00532">
    <property type="entry name" value="HMG_CoA_R_NAD"/>
    <property type="match status" value="1"/>
</dbReference>
<keyword evidence="2 3" id="KW-0560">Oxidoreductase</keyword>
<keyword evidence="5" id="KW-1185">Reference proteome</keyword>
<dbReference type="Pfam" id="PF00368">
    <property type="entry name" value="HMG-CoA_red"/>
    <property type="match status" value="1"/>
</dbReference>
<dbReference type="InterPro" id="IPR009023">
    <property type="entry name" value="HMG_CoA_Rdtase_NAD(P)-bd_sf"/>
</dbReference>
<keyword evidence="3" id="KW-0520">NAD</keyword>
<dbReference type="InterPro" id="IPR023074">
    <property type="entry name" value="HMG_CoA_Rdtase_cat_sf"/>
</dbReference>
<reference evidence="5" key="1">
    <citation type="submission" date="2016-10" db="EMBL/GenBank/DDBJ databases">
        <authorList>
            <person name="Varghese N."/>
            <person name="Submissions S."/>
        </authorList>
    </citation>
    <scope>NUCLEOTIDE SEQUENCE [LARGE SCALE GENOMIC DNA]</scope>
    <source>
        <strain evidence="5">DSM 24450</strain>
    </source>
</reference>
<dbReference type="Proteomes" id="UP000199312">
    <property type="component" value="Unassembled WGS sequence"/>
</dbReference>
<sequence length="425" mass="47315">MSKIVNGFSKLNKLEKIDWLVSTYFNNETKVKQVLLQYWNSNPLLQDLHDDFIENTISNFYLPFGIAPNFVINGKDYTIPMAIEESSVVAAASLVAKFWSTRGGFKAEVISTVKIGQIHFMYEGDKAELEHYFASKKENLFKVTEAITENMKKRGGGILDIELRDKTAALKNYYQLHVTFETADSMGANFINSCLEAIASEFEKEDIQIVMSILSNYVPECLVHAEVSCKVEELYAENSELFAQKFVQAVAIANAEPHRAVTHNKGIMNGIDAVVIATGNDFRAIEAGAHAYAAKSGRYKSLTNATIENGIFKFWIEIPLALGTVGGLTKLHPLSKLSLKMLDNPSAKELMQIIAVAGLAQNFAALRALTTTGIQKGHMKMHLTNIIKQLGASDEEKEYLINYFEHKTITHNAVVEAYNKLIGEK</sequence>
<dbReference type="Gene3D" id="1.10.8.660">
    <property type="match status" value="1"/>
</dbReference>
<dbReference type="PROSITE" id="PS00066">
    <property type="entry name" value="HMG_COA_REDUCTASE_1"/>
    <property type="match status" value="1"/>
</dbReference>
<dbReference type="GO" id="GO:0004420">
    <property type="term" value="F:hydroxymethylglutaryl-CoA reductase (NADPH) activity"/>
    <property type="evidence" value="ECO:0007669"/>
    <property type="project" value="InterPro"/>
</dbReference>
<comment type="catalytic activity">
    <reaction evidence="3">
        <text>(R)-mevalonate + 2 NAD(+) + CoA = (3S)-3-hydroxy-3-methylglutaryl-CoA + 2 NADH + 2 H(+)</text>
        <dbReference type="Rhea" id="RHEA:14833"/>
        <dbReference type="ChEBI" id="CHEBI:15378"/>
        <dbReference type="ChEBI" id="CHEBI:36464"/>
        <dbReference type="ChEBI" id="CHEBI:43074"/>
        <dbReference type="ChEBI" id="CHEBI:57287"/>
        <dbReference type="ChEBI" id="CHEBI:57540"/>
        <dbReference type="ChEBI" id="CHEBI:57945"/>
        <dbReference type="EC" id="1.1.1.88"/>
    </reaction>
</comment>
<dbReference type="InterPro" id="IPR023076">
    <property type="entry name" value="HMG_CoA_Rdtase_CS"/>
</dbReference>
<comment type="similarity">
    <text evidence="1 3">Belongs to the HMG-CoA reductase family.</text>
</comment>
<dbReference type="SUPFAM" id="SSF55035">
    <property type="entry name" value="NAD-binding domain of HMG-CoA reductase"/>
    <property type="match status" value="1"/>
</dbReference>
<dbReference type="EMBL" id="FOZP01000005">
    <property type="protein sequence ID" value="SFS58902.1"/>
    <property type="molecule type" value="Genomic_DNA"/>
</dbReference>
<dbReference type="PANTHER" id="PTHR10572">
    <property type="entry name" value="3-HYDROXY-3-METHYLGLUTARYL-COENZYME A REDUCTASE"/>
    <property type="match status" value="1"/>
</dbReference>
<evidence type="ECO:0000313" key="5">
    <source>
        <dbReference type="Proteomes" id="UP000199312"/>
    </source>
</evidence>
<dbReference type="SUPFAM" id="SSF56542">
    <property type="entry name" value="Substrate-binding domain of HMG-CoA reductase"/>
    <property type="match status" value="1"/>
</dbReference>
<dbReference type="InterPro" id="IPR004553">
    <property type="entry name" value="HMG_CoA_Rdtase_bac-typ"/>
</dbReference>
<dbReference type="InterPro" id="IPR002202">
    <property type="entry name" value="HMG_CoA_Rdtase"/>
</dbReference>
<dbReference type="GO" id="GO:0140643">
    <property type="term" value="F:hydroxymethylglutaryl-CoA reductase (NADH) activity"/>
    <property type="evidence" value="ECO:0007669"/>
    <property type="project" value="UniProtKB-EC"/>
</dbReference>
<dbReference type="RefSeq" id="WP_090225834.1">
    <property type="nucleotide sequence ID" value="NZ_FOZP01000005.1"/>
</dbReference>
<dbReference type="GO" id="GO:0015936">
    <property type="term" value="P:coenzyme A metabolic process"/>
    <property type="evidence" value="ECO:0007669"/>
    <property type="project" value="InterPro"/>
</dbReference>
<organism evidence="4 5">
    <name type="scientific">Lutibacter maritimus</name>
    <dbReference type="NCBI Taxonomy" id="593133"/>
    <lineage>
        <taxon>Bacteria</taxon>
        <taxon>Pseudomonadati</taxon>
        <taxon>Bacteroidota</taxon>
        <taxon>Flavobacteriia</taxon>
        <taxon>Flavobacteriales</taxon>
        <taxon>Flavobacteriaceae</taxon>
        <taxon>Lutibacter</taxon>
    </lineage>
</organism>
<dbReference type="EC" id="1.1.1.88" evidence="3"/>
<dbReference type="Gene3D" id="3.90.770.10">
    <property type="entry name" value="3-hydroxy-3-methylglutaryl-coenzyme A Reductase, Chain A, domain 2"/>
    <property type="match status" value="2"/>
</dbReference>
<dbReference type="PROSITE" id="PS50065">
    <property type="entry name" value="HMG_COA_REDUCTASE_4"/>
    <property type="match status" value="1"/>
</dbReference>